<dbReference type="EMBL" id="LKEA01000014">
    <property type="protein sequence ID" value="ROW04579.1"/>
    <property type="molecule type" value="Genomic_DNA"/>
</dbReference>
<dbReference type="SMART" id="SM00248">
    <property type="entry name" value="ANK"/>
    <property type="match status" value="4"/>
</dbReference>
<dbReference type="Pfam" id="PF12796">
    <property type="entry name" value="Ank_2"/>
    <property type="match status" value="1"/>
</dbReference>
<dbReference type="SUPFAM" id="SSF48403">
    <property type="entry name" value="Ankyrin repeat"/>
    <property type="match status" value="1"/>
</dbReference>
<dbReference type="InterPro" id="IPR036770">
    <property type="entry name" value="Ankyrin_rpt-contain_sf"/>
</dbReference>
<feature type="repeat" description="ANK" evidence="3">
    <location>
        <begin position="63"/>
        <end position="95"/>
    </location>
</feature>
<evidence type="ECO:0000313" key="6">
    <source>
        <dbReference type="Proteomes" id="UP000283895"/>
    </source>
</evidence>
<gene>
    <name evidence="5" type="ORF">VMCG_05053</name>
</gene>
<sequence>MAENSASADNPYMDRIRISRCVLHPKDKEPKTNTGSLSKHDMNDFETRISNHEEDTAEPGTKGWLTPLHVAAQKGRDKIVRTLLQHNADCNAKDSDGLTPLAHATIGGHTEVVALLLEHGAQISEVDNQCRTALHWAVMRQREGVLEVLLENCGREHPAIDEYDRTGRAPVHIAIETNFEEGLRLLLQFGANVHLKVRKDTSEF</sequence>
<evidence type="ECO:0000256" key="4">
    <source>
        <dbReference type="SAM" id="MobiDB-lite"/>
    </source>
</evidence>
<organism evidence="5 6">
    <name type="scientific">Cytospora schulzeri</name>
    <dbReference type="NCBI Taxonomy" id="448051"/>
    <lineage>
        <taxon>Eukaryota</taxon>
        <taxon>Fungi</taxon>
        <taxon>Dikarya</taxon>
        <taxon>Ascomycota</taxon>
        <taxon>Pezizomycotina</taxon>
        <taxon>Sordariomycetes</taxon>
        <taxon>Sordariomycetidae</taxon>
        <taxon>Diaporthales</taxon>
        <taxon>Cytosporaceae</taxon>
        <taxon>Cytospora</taxon>
    </lineage>
</organism>
<dbReference type="PROSITE" id="PS50088">
    <property type="entry name" value="ANK_REPEAT"/>
    <property type="match status" value="3"/>
</dbReference>
<name>A0A423WMD1_9PEZI</name>
<proteinExistence type="predicted"/>
<dbReference type="PANTHER" id="PTHR24173:SF74">
    <property type="entry name" value="ANKYRIN REPEAT DOMAIN-CONTAINING PROTEIN 16"/>
    <property type="match status" value="1"/>
</dbReference>
<keyword evidence="1" id="KW-0677">Repeat</keyword>
<dbReference type="PROSITE" id="PS50297">
    <property type="entry name" value="ANK_REP_REGION"/>
    <property type="match status" value="3"/>
</dbReference>
<dbReference type="AlphaFoldDB" id="A0A423WMD1"/>
<dbReference type="PRINTS" id="PR01415">
    <property type="entry name" value="ANKYRIN"/>
</dbReference>
<reference evidence="5 6" key="1">
    <citation type="submission" date="2015-09" db="EMBL/GenBank/DDBJ databases">
        <title>Host preference determinants of Valsa canker pathogens revealed by comparative genomics.</title>
        <authorList>
            <person name="Yin Z."/>
            <person name="Huang L."/>
        </authorList>
    </citation>
    <scope>NUCLEOTIDE SEQUENCE [LARGE SCALE GENOMIC DNA]</scope>
    <source>
        <strain evidence="5 6">03-1</strain>
    </source>
</reference>
<dbReference type="OrthoDB" id="20872at2759"/>
<feature type="repeat" description="ANK" evidence="3">
    <location>
        <begin position="166"/>
        <end position="198"/>
    </location>
</feature>
<keyword evidence="2 3" id="KW-0040">ANK repeat</keyword>
<evidence type="ECO:0000256" key="2">
    <source>
        <dbReference type="ARBA" id="ARBA00023043"/>
    </source>
</evidence>
<protein>
    <submittedName>
        <fullName evidence="5">Uncharacterized protein</fullName>
    </submittedName>
</protein>
<feature type="repeat" description="ANK" evidence="3">
    <location>
        <begin position="96"/>
        <end position="128"/>
    </location>
</feature>
<evidence type="ECO:0000313" key="5">
    <source>
        <dbReference type="EMBL" id="ROW04579.1"/>
    </source>
</evidence>
<accession>A0A423WMD1</accession>
<dbReference type="Gene3D" id="1.25.40.20">
    <property type="entry name" value="Ankyrin repeat-containing domain"/>
    <property type="match status" value="2"/>
</dbReference>
<dbReference type="PANTHER" id="PTHR24173">
    <property type="entry name" value="ANKYRIN REPEAT CONTAINING"/>
    <property type="match status" value="1"/>
</dbReference>
<dbReference type="InterPro" id="IPR002110">
    <property type="entry name" value="Ankyrin_rpt"/>
</dbReference>
<dbReference type="Pfam" id="PF00023">
    <property type="entry name" value="Ank"/>
    <property type="match status" value="1"/>
</dbReference>
<feature type="region of interest" description="Disordered" evidence="4">
    <location>
        <begin position="21"/>
        <end position="42"/>
    </location>
</feature>
<evidence type="ECO:0000256" key="3">
    <source>
        <dbReference type="PROSITE-ProRule" id="PRU00023"/>
    </source>
</evidence>
<evidence type="ECO:0000256" key="1">
    <source>
        <dbReference type="ARBA" id="ARBA00022737"/>
    </source>
</evidence>
<dbReference type="STRING" id="356882.A0A423WMD1"/>
<comment type="caution">
    <text evidence="5">The sequence shown here is derived from an EMBL/GenBank/DDBJ whole genome shotgun (WGS) entry which is preliminary data.</text>
</comment>
<keyword evidence="6" id="KW-1185">Reference proteome</keyword>
<dbReference type="Proteomes" id="UP000283895">
    <property type="component" value="Unassembled WGS sequence"/>
</dbReference>